<dbReference type="SUPFAM" id="SSF48498">
    <property type="entry name" value="Tetracyclin repressor-like, C-terminal domain"/>
    <property type="match status" value="1"/>
</dbReference>
<evidence type="ECO:0000313" key="8">
    <source>
        <dbReference type="Proteomes" id="UP000637578"/>
    </source>
</evidence>
<reference evidence="7" key="2">
    <citation type="submission" date="2020-09" db="EMBL/GenBank/DDBJ databases">
        <authorList>
            <person name="Sun Q."/>
            <person name="Zhou Y."/>
        </authorList>
    </citation>
    <scope>NUCLEOTIDE SEQUENCE</scope>
    <source>
        <strain evidence="7">CGMCC 4.5737</strain>
    </source>
</reference>
<keyword evidence="1" id="KW-0678">Repressor</keyword>
<gene>
    <name evidence="7" type="primary">pksA</name>
    <name evidence="7" type="ORF">GCM10012275_25010</name>
</gene>
<dbReference type="GO" id="GO:0000976">
    <property type="term" value="F:transcription cis-regulatory region binding"/>
    <property type="evidence" value="ECO:0007669"/>
    <property type="project" value="TreeGrafter"/>
</dbReference>
<dbReference type="GO" id="GO:0003700">
    <property type="term" value="F:DNA-binding transcription factor activity"/>
    <property type="evidence" value="ECO:0007669"/>
    <property type="project" value="TreeGrafter"/>
</dbReference>
<dbReference type="EMBL" id="BMMK01000010">
    <property type="protein sequence ID" value="GGM53035.1"/>
    <property type="molecule type" value="Genomic_DNA"/>
</dbReference>
<dbReference type="Pfam" id="PF00440">
    <property type="entry name" value="TetR_N"/>
    <property type="match status" value="1"/>
</dbReference>
<evidence type="ECO:0000256" key="5">
    <source>
        <dbReference type="PROSITE-ProRule" id="PRU00335"/>
    </source>
</evidence>
<feature type="domain" description="HTH tetR-type" evidence="6">
    <location>
        <begin position="8"/>
        <end position="68"/>
    </location>
</feature>
<keyword evidence="3 5" id="KW-0238">DNA-binding</keyword>
<dbReference type="PROSITE" id="PS50977">
    <property type="entry name" value="HTH_TETR_2"/>
    <property type="match status" value="1"/>
</dbReference>
<dbReference type="Proteomes" id="UP000637578">
    <property type="component" value="Unassembled WGS sequence"/>
</dbReference>
<keyword evidence="8" id="KW-1185">Reference proteome</keyword>
<dbReference type="InterPro" id="IPR039538">
    <property type="entry name" value="BetI_C"/>
</dbReference>
<keyword evidence="4" id="KW-0804">Transcription</keyword>
<protein>
    <submittedName>
        <fullName evidence="7">HTH-type transcriptional regulator PksA</fullName>
    </submittedName>
</protein>
<dbReference type="InterPro" id="IPR001647">
    <property type="entry name" value="HTH_TetR"/>
</dbReference>
<keyword evidence="2" id="KW-0805">Transcription regulation</keyword>
<dbReference type="PANTHER" id="PTHR30055:SF226">
    <property type="entry name" value="HTH-TYPE TRANSCRIPTIONAL REGULATOR PKSA"/>
    <property type="match status" value="1"/>
</dbReference>
<evidence type="ECO:0000256" key="3">
    <source>
        <dbReference type="ARBA" id="ARBA00023125"/>
    </source>
</evidence>
<feature type="DNA-binding region" description="H-T-H motif" evidence="5">
    <location>
        <begin position="31"/>
        <end position="50"/>
    </location>
</feature>
<reference evidence="7" key="1">
    <citation type="journal article" date="2014" name="Int. J. Syst. Evol. Microbiol.">
        <title>Complete genome sequence of Corynebacterium casei LMG S-19264T (=DSM 44701T), isolated from a smear-ripened cheese.</title>
        <authorList>
            <consortium name="US DOE Joint Genome Institute (JGI-PGF)"/>
            <person name="Walter F."/>
            <person name="Albersmeier A."/>
            <person name="Kalinowski J."/>
            <person name="Ruckert C."/>
        </authorList>
    </citation>
    <scope>NUCLEOTIDE SEQUENCE</scope>
    <source>
        <strain evidence="7">CGMCC 4.5737</strain>
    </source>
</reference>
<evidence type="ECO:0000313" key="7">
    <source>
        <dbReference type="EMBL" id="GGM53035.1"/>
    </source>
</evidence>
<evidence type="ECO:0000256" key="4">
    <source>
        <dbReference type="ARBA" id="ARBA00023163"/>
    </source>
</evidence>
<name>A0A8J3FVP5_9PSEU</name>
<dbReference type="Pfam" id="PF13977">
    <property type="entry name" value="TetR_C_6"/>
    <property type="match status" value="1"/>
</dbReference>
<dbReference type="AlphaFoldDB" id="A0A8J3FVP5"/>
<accession>A0A8J3FVP5</accession>
<dbReference type="PANTHER" id="PTHR30055">
    <property type="entry name" value="HTH-TYPE TRANSCRIPTIONAL REGULATOR RUTR"/>
    <property type="match status" value="1"/>
</dbReference>
<evidence type="ECO:0000256" key="2">
    <source>
        <dbReference type="ARBA" id="ARBA00023015"/>
    </source>
</evidence>
<proteinExistence type="predicted"/>
<evidence type="ECO:0000259" key="6">
    <source>
        <dbReference type="PROSITE" id="PS50977"/>
    </source>
</evidence>
<dbReference type="InterPro" id="IPR036271">
    <property type="entry name" value="Tet_transcr_reg_TetR-rel_C_sf"/>
</dbReference>
<organism evidence="7 8">
    <name type="scientific">Longimycelium tulufanense</name>
    <dbReference type="NCBI Taxonomy" id="907463"/>
    <lineage>
        <taxon>Bacteria</taxon>
        <taxon>Bacillati</taxon>
        <taxon>Actinomycetota</taxon>
        <taxon>Actinomycetes</taxon>
        <taxon>Pseudonocardiales</taxon>
        <taxon>Pseudonocardiaceae</taxon>
        <taxon>Longimycelium</taxon>
    </lineage>
</organism>
<sequence>MPKVVDHEERRRELAEAVWRVVLRDGIEEASVRSVAAEAGWSTGSLRHYFPTQSALLKFAMQVAAGRFAARVEPLRAHPDPRYVLRAVCLELLPLDEQRRAEMAVWLSFYFRARLDESLRDVEFEMSDGLVNLYRRMLTRNRDTGNLRPGIDVDRASLGLEAYIDGLATHALYHPDRYDNDTLVALVDEHLATLLVARDPASSGAGATH</sequence>
<comment type="caution">
    <text evidence="7">The sequence shown here is derived from an EMBL/GenBank/DDBJ whole genome shotgun (WGS) entry which is preliminary data.</text>
</comment>
<evidence type="ECO:0000256" key="1">
    <source>
        <dbReference type="ARBA" id="ARBA00022491"/>
    </source>
</evidence>
<dbReference type="Gene3D" id="1.10.357.10">
    <property type="entry name" value="Tetracycline Repressor, domain 2"/>
    <property type="match status" value="1"/>
</dbReference>
<dbReference type="InterPro" id="IPR050109">
    <property type="entry name" value="HTH-type_TetR-like_transc_reg"/>
</dbReference>
<dbReference type="InterPro" id="IPR009057">
    <property type="entry name" value="Homeodomain-like_sf"/>
</dbReference>
<dbReference type="SUPFAM" id="SSF46689">
    <property type="entry name" value="Homeodomain-like"/>
    <property type="match status" value="1"/>
</dbReference>